<dbReference type="Pfam" id="PF00333">
    <property type="entry name" value="Ribosomal_S5"/>
    <property type="match status" value="1"/>
</dbReference>
<evidence type="ECO:0000256" key="4">
    <source>
        <dbReference type="ARBA" id="ARBA00022980"/>
    </source>
</evidence>
<feature type="compositionally biased region" description="Basic and acidic residues" evidence="9">
    <location>
        <begin position="167"/>
        <end position="177"/>
    </location>
</feature>
<feature type="domain" description="S5 DRBM" evidence="10">
    <location>
        <begin position="8"/>
        <end position="71"/>
    </location>
</feature>
<comment type="function">
    <text evidence="7">With S4 and S12 plays an important role in translational accuracy.</text>
</comment>
<keyword evidence="3 7" id="KW-0694">RNA-binding</keyword>
<dbReference type="HAMAP" id="MF_01307_B">
    <property type="entry name" value="Ribosomal_uS5_B"/>
    <property type="match status" value="1"/>
</dbReference>
<keyword evidence="2 7" id="KW-0699">rRNA-binding</keyword>
<dbReference type="GO" id="GO:0006412">
    <property type="term" value="P:translation"/>
    <property type="evidence" value="ECO:0007669"/>
    <property type="project" value="UniProtKB-UniRule"/>
</dbReference>
<dbReference type="PATRIC" id="fig|1703780.3.peg.1278"/>
<dbReference type="GO" id="GO:0019843">
    <property type="term" value="F:rRNA binding"/>
    <property type="evidence" value="ECO:0007669"/>
    <property type="project" value="UniProtKB-UniRule"/>
</dbReference>
<comment type="caution">
    <text evidence="11">The sequence shown here is derived from an EMBL/GenBank/DDBJ whole genome shotgun (WGS) entry which is preliminary data.</text>
</comment>
<accession>A0A0S8GJM0</accession>
<dbReference type="SUPFAM" id="SSF54768">
    <property type="entry name" value="dsRNA-binding domain-like"/>
    <property type="match status" value="1"/>
</dbReference>
<proteinExistence type="inferred from homology"/>
<evidence type="ECO:0000256" key="1">
    <source>
        <dbReference type="ARBA" id="ARBA00008945"/>
    </source>
</evidence>
<comment type="subunit">
    <text evidence="7">Part of the 30S ribosomal subunit. Contacts proteins S4 and S8.</text>
</comment>
<dbReference type="AlphaFoldDB" id="A0A0S8GJM0"/>
<evidence type="ECO:0000259" key="10">
    <source>
        <dbReference type="PROSITE" id="PS50881"/>
    </source>
</evidence>
<evidence type="ECO:0000256" key="7">
    <source>
        <dbReference type="HAMAP-Rule" id="MF_01307"/>
    </source>
</evidence>
<dbReference type="InterPro" id="IPR014721">
    <property type="entry name" value="Ribsml_uS5_D2-typ_fold_subgr"/>
</dbReference>
<evidence type="ECO:0000256" key="8">
    <source>
        <dbReference type="RuleBase" id="RU003823"/>
    </source>
</evidence>
<evidence type="ECO:0000256" key="5">
    <source>
        <dbReference type="ARBA" id="ARBA00023274"/>
    </source>
</evidence>
<evidence type="ECO:0000256" key="2">
    <source>
        <dbReference type="ARBA" id="ARBA00022730"/>
    </source>
</evidence>
<dbReference type="Gene3D" id="3.30.230.10">
    <property type="match status" value="1"/>
</dbReference>
<evidence type="ECO:0000313" key="12">
    <source>
        <dbReference type="Proteomes" id="UP000051096"/>
    </source>
</evidence>
<dbReference type="GO" id="GO:0005737">
    <property type="term" value="C:cytoplasm"/>
    <property type="evidence" value="ECO:0007669"/>
    <property type="project" value="UniProtKB-ARBA"/>
</dbReference>
<reference evidence="11 12" key="1">
    <citation type="journal article" date="2015" name="Microbiome">
        <title>Genomic resolution of linkages in carbon, nitrogen, and sulfur cycling among widespread estuary sediment bacteria.</title>
        <authorList>
            <person name="Baker B.J."/>
            <person name="Lazar C.S."/>
            <person name="Teske A.P."/>
            <person name="Dick G.J."/>
        </authorList>
    </citation>
    <scope>NUCLEOTIDE SEQUENCE [LARGE SCALE GENOMIC DNA]</scope>
    <source>
        <strain evidence="11">SM23_60</strain>
    </source>
</reference>
<comment type="function">
    <text evidence="7">Located at the back of the 30S subunit body where it stabilizes the conformation of the head with respect to the body.</text>
</comment>
<dbReference type="Pfam" id="PF03719">
    <property type="entry name" value="Ribosomal_S5_C"/>
    <property type="match status" value="1"/>
</dbReference>
<gene>
    <name evidence="7" type="primary">rpsE</name>
    <name evidence="11" type="ORF">AMJ87_03155</name>
</gene>
<evidence type="ECO:0000256" key="3">
    <source>
        <dbReference type="ARBA" id="ARBA00022884"/>
    </source>
</evidence>
<dbReference type="EMBL" id="LJUO01000018">
    <property type="protein sequence ID" value="KPK72992.1"/>
    <property type="molecule type" value="Genomic_DNA"/>
</dbReference>
<keyword evidence="4 7" id="KW-0689">Ribosomal protein</keyword>
<protein>
    <recommendedName>
        <fullName evidence="6 7">Small ribosomal subunit protein uS5</fullName>
    </recommendedName>
</protein>
<name>A0A0S8GJM0_UNCW3</name>
<dbReference type="PANTHER" id="PTHR48277:SF1">
    <property type="entry name" value="MITOCHONDRIAL RIBOSOMAL PROTEIN S5"/>
    <property type="match status" value="1"/>
</dbReference>
<feature type="compositionally biased region" description="Polar residues" evidence="9">
    <location>
        <begin position="178"/>
        <end position="187"/>
    </location>
</feature>
<organism evidence="11 12">
    <name type="scientific">candidate division WOR_3 bacterium SM23_60</name>
    <dbReference type="NCBI Taxonomy" id="1703780"/>
    <lineage>
        <taxon>Bacteria</taxon>
        <taxon>Bacteria division WOR-3</taxon>
    </lineage>
</organism>
<dbReference type="PANTHER" id="PTHR48277">
    <property type="entry name" value="MITOCHONDRIAL RIBOSOMAL PROTEIN S5"/>
    <property type="match status" value="1"/>
</dbReference>
<dbReference type="Proteomes" id="UP000051096">
    <property type="component" value="Unassembled WGS sequence"/>
</dbReference>
<evidence type="ECO:0000313" key="11">
    <source>
        <dbReference type="EMBL" id="KPK72992.1"/>
    </source>
</evidence>
<dbReference type="GO" id="GO:0003735">
    <property type="term" value="F:structural constituent of ribosome"/>
    <property type="evidence" value="ECO:0007669"/>
    <property type="project" value="UniProtKB-UniRule"/>
</dbReference>
<comment type="similarity">
    <text evidence="1 7 8">Belongs to the universal ribosomal protein uS5 family.</text>
</comment>
<dbReference type="InterPro" id="IPR013810">
    <property type="entry name" value="Ribosomal_uS5_N"/>
</dbReference>
<feature type="region of interest" description="Disordered" evidence="9">
    <location>
        <begin position="164"/>
        <end position="187"/>
    </location>
</feature>
<sequence length="187" mass="20021">MFESAENFVEKVVELKRVIKVVKGGKRLKLYACVVVGDGEGGIGVGHAKSVEVAAAIKKATVIAKKNMVKVDVTEGTILHPVKGKFSASHVLLKPALTGTGIIASSPVRAVCEAVGIRNILTKSLGSNNPTNLACATINALKSVRPVSVVAEMRNKPVEYFQRKKPREVAVEHEEKTQGNTQEEPNK</sequence>
<dbReference type="NCBIfam" id="TIGR01021">
    <property type="entry name" value="rpsE_bact"/>
    <property type="match status" value="1"/>
</dbReference>
<evidence type="ECO:0000256" key="6">
    <source>
        <dbReference type="ARBA" id="ARBA00035255"/>
    </source>
</evidence>
<evidence type="ECO:0000256" key="9">
    <source>
        <dbReference type="SAM" id="MobiDB-lite"/>
    </source>
</evidence>
<dbReference type="InterPro" id="IPR000851">
    <property type="entry name" value="Ribosomal_uS5"/>
</dbReference>
<dbReference type="GO" id="GO:0015935">
    <property type="term" value="C:small ribosomal subunit"/>
    <property type="evidence" value="ECO:0007669"/>
    <property type="project" value="InterPro"/>
</dbReference>
<dbReference type="SUPFAM" id="SSF54211">
    <property type="entry name" value="Ribosomal protein S5 domain 2-like"/>
    <property type="match status" value="1"/>
</dbReference>
<keyword evidence="5 7" id="KW-0687">Ribonucleoprotein</keyword>
<dbReference type="InterPro" id="IPR005324">
    <property type="entry name" value="Ribosomal_uS5_C"/>
</dbReference>
<dbReference type="PROSITE" id="PS50881">
    <property type="entry name" value="S5_DSRBD"/>
    <property type="match status" value="1"/>
</dbReference>
<comment type="domain">
    <text evidence="7">The N-terminal domain interacts with the head of the 30S subunit; the C-terminal domain interacts with the body and contacts protein S4. The interaction surface between S4 and S5 is involved in control of translational fidelity.</text>
</comment>
<dbReference type="FunFam" id="3.30.230.10:FF:000002">
    <property type="entry name" value="30S ribosomal protein S5"/>
    <property type="match status" value="1"/>
</dbReference>
<dbReference type="InterPro" id="IPR020568">
    <property type="entry name" value="Ribosomal_Su5_D2-typ_SF"/>
</dbReference>
<dbReference type="Gene3D" id="3.30.160.20">
    <property type="match status" value="1"/>
</dbReference>
<dbReference type="InterPro" id="IPR005712">
    <property type="entry name" value="Ribosomal_uS5_bac-type"/>
</dbReference>